<gene>
    <name evidence="2" type="ORF">UFOPK1581_00085</name>
</gene>
<evidence type="ECO:0000313" key="2">
    <source>
        <dbReference type="EMBL" id="CAB4549814.1"/>
    </source>
</evidence>
<organism evidence="2">
    <name type="scientific">freshwater metagenome</name>
    <dbReference type="NCBI Taxonomy" id="449393"/>
    <lineage>
        <taxon>unclassified sequences</taxon>
        <taxon>metagenomes</taxon>
        <taxon>ecological metagenomes</taxon>
    </lineage>
</organism>
<dbReference type="InterPro" id="IPR021443">
    <property type="entry name" value="DUF3093"/>
</dbReference>
<reference evidence="2" key="1">
    <citation type="submission" date="2020-05" db="EMBL/GenBank/DDBJ databases">
        <authorList>
            <person name="Chiriac C."/>
            <person name="Salcher M."/>
            <person name="Ghai R."/>
            <person name="Kavagutti S V."/>
        </authorList>
    </citation>
    <scope>NUCLEOTIDE SEQUENCE</scope>
</reference>
<dbReference type="EMBL" id="CAEZTB010000006">
    <property type="protein sequence ID" value="CAB4549814.1"/>
    <property type="molecule type" value="Genomic_DNA"/>
</dbReference>
<protein>
    <submittedName>
        <fullName evidence="2">Unannotated protein</fullName>
    </submittedName>
</protein>
<keyword evidence="1" id="KW-0812">Transmembrane</keyword>
<accession>A0A6J6CET8</accession>
<keyword evidence="1" id="KW-0472">Membrane</keyword>
<dbReference type="AlphaFoldDB" id="A0A6J6CET8"/>
<sequence length="152" mass="17101">MTELEKPEPRLYNERVLPNFGTFAAVFTLLPSTMIIAEPFDIRIGLLIGILSVGTIWALLFYRAPRIQVSRTELTVGRVSIQRKLIGDPEVITKSQIFAERGTKLDPAAHKVFQGTVQTAIKIPITDPEDPTPYWLVSTRNPVKLADALRRF</sequence>
<name>A0A6J6CET8_9ZZZZ</name>
<evidence type="ECO:0000256" key="1">
    <source>
        <dbReference type="SAM" id="Phobius"/>
    </source>
</evidence>
<proteinExistence type="predicted"/>
<feature type="transmembrane region" description="Helical" evidence="1">
    <location>
        <begin position="42"/>
        <end position="62"/>
    </location>
</feature>
<keyword evidence="1" id="KW-1133">Transmembrane helix</keyword>
<dbReference type="Pfam" id="PF11292">
    <property type="entry name" value="DUF3093"/>
    <property type="match status" value="1"/>
</dbReference>
<feature type="transmembrane region" description="Helical" evidence="1">
    <location>
        <begin position="16"/>
        <end position="36"/>
    </location>
</feature>